<evidence type="ECO:0000313" key="7">
    <source>
        <dbReference type="EMBL" id="ASV74668.1"/>
    </source>
</evidence>
<dbReference type="RefSeq" id="WP_095414925.1">
    <property type="nucleotide sequence ID" value="NZ_CP018477.1"/>
</dbReference>
<dbReference type="Gene3D" id="3.40.720.10">
    <property type="entry name" value="Alkaline Phosphatase, subunit A"/>
    <property type="match status" value="1"/>
</dbReference>
<keyword evidence="2" id="KW-0479">Metal-binding</keyword>
<dbReference type="Pfam" id="PF00884">
    <property type="entry name" value="Sulfatase"/>
    <property type="match status" value="1"/>
</dbReference>
<dbReference type="KEGG" id="ttf:THTE_2066"/>
<dbReference type="GO" id="GO:0046872">
    <property type="term" value="F:metal ion binding"/>
    <property type="evidence" value="ECO:0007669"/>
    <property type="project" value="UniProtKB-KW"/>
</dbReference>
<dbReference type="AlphaFoldDB" id="A0A286RFD0"/>
<evidence type="ECO:0000256" key="3">
    <source>
        <dbReference type="ARBA" id="ARBA00022801"/>
    </source>
</evidence>
<dbReference type="PANTHER" id="PTHR42693:SF33">
    <property type="entry name" value="ARYLSULFATASE"/>
    <property type="match status" value="1"/>
</dbReference>
<evidence type="ECO:0000256" key="1">
    <source>
        <dbReference type="ARBA" id="ARBA00008779"/>
    </source>
</evidence>
<dbReference type="SUPFAM" id="SSF53649">
    <property type="entry name" value="Alkaline phosphatase-like"/>
    <property type="match status" value="1"/>
</dbReference>
<dbReference type="InterPro" id="IPR024607">
    <property type="entry name" value="Sulfatase_CS"/>
</dbReference>
<evidence type="ECO:0000259" key="6">
    <source>
        <dbReference type="Pfam" id="PF00884"/>
    </source>
</evidence>
<sequence>MHVPKMKIVWGLVASAAIVGALSIRCSVLAGETEDEASRPNFLFILADDLGWGDLSCYGNRQFRTPNLDRLAREGILFTQYYQAGSVCSPTRAALMTGRYPAELRIHGHLATPEQNAARDMPNYLDPQVPTLPRLLKAAGYTTIHVGKWHLGRPPAAGSGLEVYGFDVARWIDCQEGGRNLWSVEERPVAARELVDATIEALRGVSGKPFYCQLWLNDPHAPLAPSPAQMAPFRRRVPDGFTSPFMVYAATVVEMDRQIGRLLAALDELSLTRNTVVIFSSDNGPEDIDIANASWSAYGSAGPLRGRKRSLYEGGIRVPFIVRWPAKVPAGLVNNTTVVCGVDLLPTLCELAGVSLPAEVKAACRGESMAQAFCGDKNVQRSGTLFWEWRFRIFNHPWNRSPILAVREGPYKLLFNPDGSRVELYDIPRDPGEYNNVAPEHPDVVQQLMKKGIAWQKSLPPGRFDKEAGRADYPWPQEQD</sequence>
<dbReference type="PROSITE" id="PS00149">
    <property type="entry name" value="SULFATASE_2"/>
    <property type="match status" value="1"/>
</dbReference>
<keyword evidence="3 7" id="KW-0378">Hydrolase</keyword>
<proteinExistence type="inferred from homology"/>
<keyword evidence="4" id="KW-0106">Calcium</keyword>
<dbReference type="InterPro" id="IPR050738">
    <property type="entry name" value="Sulfatase"/>
</dbReference>
<gene>
    <name evidence="7" type="ORF">THTE_2066</name>
</gene>
<dbReference type="GO" id="GO:0004065">
    <property type="term" value="F:arylsulfatase activity"/>
    <property type="evidence" value="ECO:0007669"/>
    <property type="project" value="TreeGrafter"/>
</dbReference>
<feature type="region of interest" description="Disordered" evidence="5">
    <location>
        <begin position="458"/>
        <end position="480"/>
    </location>
</feature>
<evidence type="ECO:0000256" key="2">
    <source>
        <dbReference type="ARBA" id="ARBA00022723"/>
    </source>
</evidence>
<dbReference type="Gene3D" id="3.30.1120.10">
    <property type="match status" value="1"/>
</dbReference>
<dbReference type="EC" id="3.1.6.6" evidence="7"/>
<feature type="domain" description="Sulfatase N-terminal" evidence="6">
    <location>
        <begin position="40"/>
        <end position="354"/>
    </location>
</feature>
<protein>
    <submittedName>
        <fullName evidence="7">Choline-sulfatase</fullName>
        <ecNumber evidence="7">3.1.6.6</ecNumber>
    </submittedName>
</protein>
<evidence type="ECO:0000256" key="5">
    <source>
        <dbReference type="SAM" id="MobiDB-lite"/>
    </source>
</evidence>
<reference evidence="7 8" key="1">
    <citation type="journal article" name="Front. Microbiol.">
        <title>Sugar Metabolism of the First Thermophilic Planctomycete Thermogutta terrifontis: Comparative Genomic and Transcriptomic Approaches.</title>
        <authorList>
            <person name="Elcheninov A.G."/>
            <person name="Menzel P."/>
            <person name="Gudbergsdottir S.R."/>
            <person name="Slesarev A.I."/>
            <person name="Kadnikov V.V."/>
            <person name="Krogh A."/>
            <person name="Bonch-Osmolovskaya E.A."/>
            <person name="Peng X."/>
            <person name="Kublanov I.V."/>
        </authorList>
    </citation>
    <scope>NUCLEOTIDE SEQUENCE [LARGE SCALE GENOMIC DNA]</scope>
    <source>
        <strain evidence="7 8">R1</strain>
    </source>
</reference>
<dbReference type="InterPro" id="IPR017850">
    <property type="entry name" value="Alkaline_phosphatase_core_sf"/>
</dbReference>
<dbReference type="GO" id="GO:0047753">
    <property type="term" value="F:choline-sulfatase activity"/>
    <property type="evidence" value="ECO:0007669"/>
    <property type="project" value="UniProtKB-EC"/>
</dbReference>
<dbReference type="InterPro" id="IPR000917">
    <property type="entry name" value="Sulfatase_N"/>
</dbReference>
<organism evidence="7 8">
    <name type="scientific">Thermogutta terrifontis</name>
    <dbReference type="NCBI Taxonomy" id="1331910"/>
    <lineage>
        <taxon>Bacteria</taxon>
        <taxon>Pseudomonadati</taxon>
        <taxon>Planctomycetota</taxon>
        <taxon>Planctomycetia</taxon>
        <taxon>Pirellulales</taxon>
        <taxon>Thermoguttaceae</taxon>
        <taxon>Thermogutta</taxon>
    </lineage>
</organism>
<comment type="similarity">
    <text evidence="1">Belongs to the sulfatase family.</text>
</comment>
<evidence type="ECO:0000313" key="8">
    <source>
        <dbReference type="Proteomes" id="UP000215086"/>
    </source>
</evidence>
<dbReference type="PROSITE" id="PS00523">
    <property type="entry name" value="SULFATASE_1"/>
    <property type="match status" value="1"/>
</dbReference>
<dbReference type="EMBL" id="CP018477">
    <property type="protein sequence ID" value="ASV74668.1"/>
    <property type="molecule type" value="Genomic_DNA"/>
</dbReference>
<evidence type="ECO:0000256" key="4">
    <source>
        <dbReference type="ARBA" id="ARBA00022837"/>
    </source>
</evidence>
<dbReference type="OrthoDB" id="9783154at2"/>
<accession>A0A286RFD0</accession>
<name>A0A286RFD0_9BACT</name>
<dbReference type="PANTHER" id="PTHR42693">
    <property type="entry name" value="ARYLSULFATASE FAMILY MEMBER"/>
    <property type="match status" value="1"/>
</dbReference>
<keyword evidence="8" id="KW-1185">Reference proteome</keyword>
<dbReference type="Proteomes" id="UP000215086">
    <property type="component" value="Chromosome"/>
</dbReference>